<dbReference type="SUPFAM" id="SSF117892">
    <property type="entry name" value="Band 7/SPFH domain"/>
    <property type="match status" value="1"/>
</dbReference>
<dbReference type="InterPro" id="IPR000163">
    <property type="entry name" value="Prohibitin"/>
</dbReference>
<dbReference type="Proteomes" id="UP001597296">
    <property type="component" value="Unassembled WGS sequence"/>
</dbReference>
<keyword evidence="3" id="KW-0812">Transmembrane</keyword>
<dbReference type="Gene3D" id="3.30.479.30">
    <property type="entry name" value="Band 7 domain"/>
    <property type="match status" value="1"/>
</dbReference>
<name>A0ABW5CCV6_9PROT</name>
<evidence type="ECO:0000313" key="5">
    <source>
        <dbReference type="EMBL" id="MFD2235020.1"/>
    </source>
</evidence>
<dbReference type="InterPro" id="IPR001107">
    <property type="entry name" value="Band_7"/>
</dbReference>
<keyword evidence="3" id="KW-1133">Transmembrane helix</keyword>
<keyword evidence="2 3" id="KW-0472">Membrane</keyword>
<accession>A0ABW5CCV6</accession>
<protein>
    <submittedName>
        <fullName evidence="5">Prohibitin family protein</fullName>
    </submittedName>
</protein>
<evidence type="ECO:0000313" key="6">
    <source>
        <dbReference type="Proteomes" id="UP001597296"/>
    </source>
</evidence>
<comment type="subcellular location">
    <subcellularLocation>
        <location evidence="1">Membrane</location>
        <topology evidence="1">Single-pass membrane protein</topology>
    </subcellularLocation>
</comment>
<dbReference type="InterPro" id="IPR036013">
    <property type="entry name" value="Band_7/SPFH_dom_sf"/>
</dbReference>
<sequence>MTALARWIDGWGQAWRTFLRANAPFLVVGLVLTAFAMVFFFDRVVVSVHSGQAGVLWRRLGGGTVLDSVYGEGLHLLLPINKMYVYNLRKQQFNDSIDALTVDGLTIKVQYSVRYFLAPETLPSLHQTIGPDYVGVVIRPEIRSVVRTIFGQYKPEDIYTSQKLIQERVSELSKIRLQSRFIDLDDVPIESISLPARISDAIETKMAYQQTDAGYTFQLSIARKEAERKRIEADGLAVYNATLARSLSPQVLHWQGIQATQDLAKSPNAKTVVIGAEHGLPLILGRE</sequence>
<evidence type="ECO:0000256" key="3">
    <source>
        <dbReference type="SAM" id="Phobius"/>
    </source>
</evidence>
<dbReference type="CDD" id="cd03401">
    <property type="entry name" value="SPFH_prohibitin"/>
    <property type="match status" value="1"/>
</dbReference>
<evidence type="ECO:0000259" key="4">
    <source>
        <dbReference type="SMART" id="SM00244"/>
    </source>
</evidence>
<dbReference type="PANTHER" id="PTHR23222">
    <property type="entry name" value="PROHIBITIN"/>
    <property type="match status" value="1"/>
</dbReference>
<reference evidence="6" key="1">
    <citation type="journal article" date="2019" name="Int. J. Syst. Evol. Microbiol.">
        <title>The Global Catalogue of Microorganisms (GCM) 10K type strain sequencing project: providing services to taxonomists for standard genome sequencing and annotation.</title>
        <authorList>
            <consortium name="The Broad Institute Genomics Platform"/>
            <consortium name="The Broad Institute Genome Sequencing Center for Infectious Disease"/>
            <person name="Wu L."/>
            <person name="Ma J."/>
        </authorList>
    </citation>
    <scope>NUCLEOTIDE SEQUENCE [LARGE SCALE GENOMIC DNA]</scope>
    <source>
        <strain evidence="6">KCTC 15012</strain>
    </source>
</reference>
<feature type="transmembrane region" description="Helical" evidence="3">
    <location>
        <begin position="21"/>
        <end position="41"/>
    </location>
</feature>
<organism evidence="5 6">
    <name type="scientific">Phaeospirillum tilakii</name>
    <dbReference type="NCBI Taxonomy" id="741673"/>
    <lineage>
        <taxon>Bacteria</taxon>
        <taxon>Pseudomonadati</taxon>
        <taxon>Pseudomonadota</taxon>
        <taxon>Alphaproteobacteria</taxon>
        <taxon>Rhodospirillales</taxon>
        <taxon>Rhodospirillaceae</taxon>
        <taxon>Phaeospirillum</taxon>
    </lineage>
</organism>
<evidence type="ECO:0000256" key="2">
    <source>
        <dbReference type="ARBA" id="ARBA00023136"/>
    </source>
</evidence>
<comment type="caution">
    <text evidence="5">The sequence shown here is derived from an EMBL/GenBank/DDBJ whole genome shotgun (WGS) entry which is preliminary data.</text>
</comment>
<dbReference type="PANTHER" id="PTHR23222:SF1">
    <property type="entry name" value="PROHIBITIN-2"/>
    <property type="match status" value="1"/>
</dbReference>
<dbReference type="EMBL" id="JBHUIY010000033">
    <property type="protein sequence ID" value="MFD2235020.1"/>
    <property type="molecule type" value="Genomic_DNA"/>
</dbReference>
<dbReference type="Pfam" id="PF01145">
    <property type="entry name" value="Band_7"/>
    <property type="match status" value="1"/>
</dbReference>
<dbReference type="RefSeq" id="WP_377317805.1">
    <property type="nucleotide sequence ID" value="NZ_JBHUIY010000033.1"/>
</dbReference>
<proteinExistence type="predicted"/>
<feature type="domain" description="Band 7" evidence="4">
    <location>
        <begin position="43"/>
        <end position="206"/>
    </location>
</feature>
<keyword evidence="6" id="KW-1185">Reference proteome</keyword>
<evidence type="ECO:0000256" key="1">
    <source>
        <dbReference type="ARBA" id="ARBA00004167"/>
    </source>
</evidence>
<gene>
    <name evidence="5" type="ORF">ACFSNB_14495</name>
</gene>
<dbReference type="SMART" id="SM00244">
    <property type="entry name" value="PHB"/>
    <property type="match status" value="1"/>
</dbReference>